<comment type="caution">
    <text evidence="1">The sequence shown here is derived from an EMBL/GenBank/DDBJ whole genome shotgun (WGS) entry which is preliminary data.</text>
</comment>
<name>A0A6M8NTE6_9BACT</name>
<evidence type="ECO:0000313" key="1">
    <source>
        <dbReference type="EMBL" id="RXI39955.1"/>
    </source>
</evidence>
<evidence type="ECO:0000313" key="2">
    <source>
        <dbReference type="Proteomes" id="UP000290378"/>
    </source>
</evidence>
<keyword evidence="2" id="KW-1185">Reference proteome</keyword>
<proteinExistence type="predicted"/>
<sequence>MNKKQRIKINGKLTSSLRKKSADVTYSNIINSGYIDTREKYKPKFLIFQIILSFVSLALLFYFELSIFMIIFILNYIIIWIYSFISILKNTFKNKNNKLFWITLLVFIPFSAYFYPDFKKTQIINN</sequence>
<dbReference type="EMBL" id="NXII01000012">
    <property type="protein sequence ID" value="RXI39955.1"/>
    <property type="molecule type" value="Genomic_DNA"/>
</dbReference>
<accession>A0A6M8NTE6</accession>
<dbReference type="AlphaFoldDB" id="A0A6M8NTE6"/>
<gene>
    <name evidence="1" type="ORF">CP963_09615</name>
</gene>
<organism evidence="1 2">
    <name type="scientific">Arcobacter cloacae</name>
    <dbReference type="NCBI Taxonomy" id="1054034"/>
    <lineage>
        <taxon>Bacteria</taxon>
        <taxon>Pseudomonadati</taxon>
        <taxon>Campylobacterota</taxon>
        <taxon>Epsilonproteobacteria</taxon>
        <taxon>Campylobacterales</taxon>
        <taxon>Arcobacteraceae</taxon>
        <taxon>Arcobacter</taxon>
    </lineage>
</organism>
<dbReference type="RefSeq" id="WP_129013950.1">
    <property type="nucleotide sequence ID" value="NZ_CP053833.1"/>
</dbReference>
<reference evidence="1 2" key="1">
    <citation type="submission" date="2017-09" db="EMBL/GenBank/DDBJ databases">
        <title>Genomics of the genus Arcobacter.</title>
        <authorList>
            <person name="Perez-Cataluna A."/>
            <person name="Figueras M.J."/>
            <person name="Salas-Masso N."/>
        </authorList>
    </citation>
    <scope>NUCLEOTIDE SEQUENCE [LARGE SCALE GENOMIC DNA]</scope>
    <source>
        <strain evidence="1 2">CECT 7834</strain>
    </source>
</reference>
<dbReference type="Proteomes" id="UP000290378">
    <property type="component" value="Unassembled WGS sequence"/>
</dbReference>
<protein>
    <submittedName>
        <fullName evidence="1">Uncharacterized protein</fullName>
    </submittedName>
</protein>